<dbReference type="AlphaFoldDB" id="A0A5J5AKK6"/>
<proteinExistence type="predicted"/>
<accession>A0A5J5AKK6</accession>
<reference evidence="1 2" key="1">
    <citation type="submission" date="2019-09" db="EMBL/GenBank/DDBJ databases">
        <title>A chromosome-level genome assembly of the Chinese tupelo Nyssa sinensis.</title>
        <authorList>
            <person name="Yang X."/>
            <person name="Kang M."/>
            <person name="Yang Y."/>
            <person name="Xiong H."/>
            <person name="Wang M."/>
            <person name="Zhang Z."/>
            <person name="Wang Z."/>
            <person name="Wu H."/>
            <person name="Ma T."/>
            <person name="Liu J."/>
            <person name="Xi Z."/>
        </authorList>
    </citation>
    <scope>NUCLEOTIDE SEQUENCE [LARGE SCALE GENOMIC DNA]</scope>
    <source>
        <strain evidence="1">J267</strain>
        <tissue evidence="1">Leaf</tissue>
    </source>
</reference>
<dbReference type="Proteomes" id="UP000325577">
    <property type="component" value="Linkage Group LG2"/>
</dbReference>
<gene>
    <name evidence="1" type="ORF">F0562_005906</name>
</gene>
<evidence type="ECO:0000313" key="1">
    <source>
        <dbReference type="EMBL" id="KAA8531180.1"/>
    </source>
</evidence>
<keyword evidence="2" id="KW-1185">Reference proteome</keyword>
<sequence>MVGFDLGIVKFTEAAVVAVAVQQVKPEQEEDGSLGCVARVATGKELMMIPVPIRVDTRGEHIEQTQGDITESNLTIMQEILDRYVPRQEDTEAMEEDDDVSVDVEDLTSSTDVLLHFNYLETKVNILSQKIDGHFSSMNDSLHAIMAHLNIQPPQ</sequence>
<evidence type="ECO:0000313" key="2">
    <source>
        <dbReference type="Proteomes" id="UP000325577"/>
    </source>
</evidence>
<dbReference type="EMBL" id="CM018043">
    <property type="protein sequence ID" value="KAA8531180.1"/>
    <property type="molecule type" value="Genomic_DNA"/>
</dbReference>
<organism evidence="1 2">
    <name type="scientific">Nyssa sinensis</name>
    <dbReference type="NCBI Taxonomy" id="561372"/>
    <lineage>
        <taxon>Eukaryota</taxon>
        <taxon>Viridiplantae</taxon>
        <taxon>Streptophyta</taxon>
        <taxon>Embryophyta</taxon>
        <taxon>Tracheophyta</taxon>
        <taxon>Spermatophyta</taxon>
        <taxon>Magnoliopsida</taxon>
        <taxon>eudicotyledons</taxon>
        <taxon>Gunneridae</taxon>
        <taxon>Pentapetalae</taxon>
        <taxon>asterids</taxon>
        <taxon>Cornales</taxon>
        <taxon>Nyssaceae</taxon>
        <taxon>Nyssa</taxon>
    </lineage>
</organism>
<name>A0A5J5AKK6_9ASTE</name>
<protein>
    <submittedName>
        <fullName evidence="1">Uncharacterized protein</fullName>
    </submittedName>
</protein>